<gene>
    <name evidence="1" type="ORF">OH76DRAFT_1363005</name>
</gene>
<name>A0A371CPU8_9APHY</name>
<dbReference type="OrthoDB" id="2921803at2759"/>
<dbReference type="InterPro" id="IPR036047">
    <property type="entry name" value="F-box-like_dom_sf"/>
</dbReference>
<keyword evidence="2" id="KW-1185">Reference proteome</keyword>
<reference evidence="1 2" key="1">
    <citation type="journal article" date="2018" name="Biotechnol. Biofuels">
        <title>Integrative visual omics of the white-rot fungus Polyporus brumalis exposes the biotechnological potential of its oxidative enzymes for delignifying raw plant biomass.</title>
        <authorList>
            <person name="Miyauchi S."/>
            <person name="Rancon A."/>
            <person name="Drula E."/>
            <person name="Hage H."/>
            <person name="Chaduli D."/>
            <person name="Favel A."/>
            <person name="Grisel S."/>
            <person name="Henrissat B."/>
            <person name="Herpoel-Gimbert I."/>
            <person name="Ruiz-Duenas F.J."/>
            <person name="Chevret D."/>
            <person name="Hainaut M."/>
            <person name="Lin J."/>
            <person name="Wang M."/>
            <person name="Pangilinan J."/>
            <person name="Lipzen A."/>
            <person name="Lesage-Meessen L."/>
            <person name="Navarro D."/>
            <person name="Riley R."/>
            <person name="Grigoriev I.V."/>
            <person name="Zhou S."/>
            <person name="Raouche S."/>
            <person name="Rosso M.N."/>
        </authorList>
    </citation>
    <scope>NUCLEOTIDE SEQUENCE [LARGE SCALE GENOMIC DNA]</scope>
    <source>
        <strain evidence="1 2">BRFM 1820</strain>
    </source>
</reference>
<dbReference type="EMBL" id="KZ857487">
    <property type="protein sequence ID" value="RDX42313.1"/>
    <property type="molecule type" value="Genomic_DNA"/>
</dbReference>
<evidence type="ECO:0008006" key="3">
    <source>
        <dbReference type="Google" id="ProtNLM"/>
    </source>
</evidence>
<accession>A0A371CPU8</accession>
<dbReference type="Proteomes" id="UP000256964">
    <property type="component" value="Unassembled WGS sequence"/>
</dbReference>
<evidence type="ECO:0000313" key="1">
    <source>
        <dbReference type="EMBL" id="RDX42313.1"/>
    </source>
</evidence>
<sequence length="53" mass="5755">MASTIEYSRLGSGALPGEVADHIIDFLHDDIESLKACALVARSWTPSAHFHAF</sequence>
<dbReference type="SUPFAM" id="SSF81383">
    <property type="entry name" value="F-box domain"/>
    <property type="match status" value="1"/>
</dbReference>
<proteinExistence type="predicted"/>
<feature type="non-terminal residue" evidence="1">
    <location>
        <position position="53"/>
    </location>
</feature>
<evidence type="ECO:0000313" key="2">
    <source>
        <dbReference type="Proteomes" id="UP000256964"/>
    </source>
</evidence>
<dbReference type="AlphaFoldDB" id="A0A371CPU8"/>
<protein>
    <recommendedName>
        <fullName evidence="3">F-box domain-containing protein</fullName>
    </recommendedName>
</protein>
<organism evidence="1 2">
    <name type="scientific">Lentinus brumalis</name>
    <dbReference type="NCBI Taxonomy" id="2498619"/>
    <lineage>
        <taxon>Eukaryota</taxon>
        <taxon>Fungi</taxon>
        <taxon>Dikarya</taxon>
        <taxon>Basidiomycota</taxon>
        <taxon>Agaricomycotina</taxon>
        <taxon>Agaricomycetes</taxon>
        <taxon>Polyporales</taxon>
        <taxon>Polyporaceae</taxon>
        <taxon>Lentinus</taxon>
    </lineage>
</organism>